<evidence type="ECO:0000313" key="3">
    <source>
        <dbReference type="Proteomes" id="UP000041254"/>
    </source>
</evidence>
<accession>A0A0G4G8L1</accession>
<feature type="compositionally biased region" description="Low complexity" evidence="1">
    <location>
        <begin position="24"/>
        <end position="48"/>
    </location>
</feature>
<dbReference type="VEuPathDB" id="CryptoDB:Vbra_3328"/>
<gene>
    <name evidence="2" type="ORF">Vbra_3328</name>
</gene>
<keyword evidence="3" id="KW-1185">Reference proteome</keyword>
<feature type="region of interest" description="Disordered" evidence="1">
    <location>
        <begin position="187"/>
        <end position="219"/>
    </location>
</feature>
<reference evidence="2 3" key="1">
    <citation type="submission" date="2014-11" db="EMBL/GenBank/DDBJ databases">
        <authorList>
            <person name="Zhu J."/>
            <person name="Qi W."/>
            <person name="Song R."/>
        </authorList>
    </citation>
    <scope>NUCLEOTIDE SEQUENCE [LARGE SCALE GENOMIC DNA]</scope>
</reference>
<feature type="region of interest" description="Disordered" evidence="1">
    <location>
        <begin position="23"/>
        <end position="48"/>
    </location>
</feature>
<proteinExistence type="predicted"/>
<dbReference type="Proteomes" id="UP000041254">
    <property type="component" value="Unassembled WGS sequence"/>
</dbReference>
<evidence type="ECO:0000256" key="1">
    <source>
        <dbReference type="SAM" id="MobiDB-lite"/>
    </source>
</evidence>
<dbReference type="AlphaFoldDB" id="A0A0G4G8L1"/>
<evidence type="ECO:0000313" key="2">
    <source>
        <dbReference type="EMBL" id="CEM25171.1"/>
    </source>
</evidence>
<organism evidence="2 3">
    <name type="scientific">Vitrella brassicaformis (strain CCMP3155)</name>
    <dbReference type="NCBI Taxonomy" id="1169540"/>
    <lineage>
        <taxon>Eukaryota</taxon>
        <taxon>Sar</taxon>
        <taxon>Alveolata</taxon>
        <taxon>Colpodellida</taxon>
        <taxon>Vitrellaceae</taxon>
        <taxon>Vitrella</taxon>
    </lineage>
</organism>
<protein>
    <submittedName>
        <fullName evidence="2">Uncharacterized protein</fullName>
    </submittedName>
</protein>
<dbReference type="EMBL" id="CDMY01000592">
    <property type="protein sequence ID" value="CEM25171.1"/>
    <property type="molecule type" value="Genomic_DNA"/>
</dbReference>
<name>A0A0G4G8L1_VITBC</name>
<sequence>MGRGFVTGTTTSGTFGYEGCDNRTLTTTTGDSSPTSPTSTSNSAASANNAKPTVNELICTHDMALVKDQGIYRCFTFAADLSAKGTNLSEGTLIRGYYASKEDSTIAGMALTGPHQGKYGVWSGHHGAVKRVALYTTVTAQDKTTAKGTLTAYLAVEAGVCSGAGPTAGAVNLTPVDVAPVPPSVARKWRPARSTHVRGAGRGRGGAPRRGRVPRQPRD</sequence>
<dbReference type="InParanoid" id="A0A0G4G8L1"/>